<sequence length="105" mass="11982">MFWRMLMSRGRGGINWTEGYMAMKIDAEVVPYNHFDTRKVFVICHALHILIDLITEDLTQSTKKGSGTFPDWLSYGYVMPALGRSISNTVECTLNDFSLISSRKV</sequence>
<dbReference type="GO" id="GO:0016787">
    <property type="term" value="F:hydrolase activity"/>
    <property type="evidence" value="ECO:0007669"/>
    <property type="project" value="UniProtKB-KW"/>
</dbReference>
<dbReference type="OrthoDB" id="449263at2759"/>
<reference evidence="1 2" key="1">
    <citation type="journal article" date="2016" name="Nat. Commun.">
        <title>Ectomycorrhizal ecology is imprinted in the genome of the dominant symbiotic fungus Cenococcum geophilum.</title>
        <authorList>
            <consortium name="DOE Joint Genome Institute"/>
            <person name="Peter M."/>
            <person name="Kohler A."/>
            <person name="Ohm R.A."/>
            <person name="Kuo A."/>
            <person name="Krutzmann J."/>
            <person name="Morin E."/>
            <person name="Arend M."/>
            <person name="Barry K.W."/>
            <person name="Binder M."/>
            <person name="Choi C."/>
            <person name="Clum A."/>
            <person name="Copeland A."/>
            <person name="Grisel N."/>
            <person name="Haridas S."/>
            <person name="Kipfer T."/>
            <person name="LaButti K."/>
            <person name="Lindquist E."/>
            <person name="Lipzen A."/>
            <person name="Maire R."/>
            <person name="Meier B."/>
            <person name="Mihaltcheva S."/>
            <person name="Molinier V."/>
            <person name="Murat C."/>
            <person name="Poggeler S."/>
            <person name="Quandt C.A."/>
            <person name="Sperisen C."/>
            <person name="Tritt A."/>
            <person name="Tisserant E."/>
            <person name="Crous P.W."/>
            <person name="Henrissat B."/>
            <person name="Nehls U."/>
            <person name="Egli S."/>
            <person name="Spatafora J.W."/>
            <person name="Grigoriev I.V."/>
            <person name="Martin F.M."/>
        </authorList>
    </citation>
    <scope>NUCLEOTIDE SEQUENCE [LARGE SCALE GENOMIC DNA]</scope>
    <source>
        <strain evidence="1 2">CBS 459.81</strain>
    </source>
</reference>
<dbReference type="EMBL" id="KV744855">
    <property type="protein sequence ID" value="OCK83688.1"/>
    <property type="molecule type" value="Genomic_DNA"/>
</dbReference>
<protein>
    <submittedName>
        <fullName evidence="1">Glycoside hydrolase family 92 protein</fullName>
    </submittedName>
</protein>
<dbReference type="Proteomes" id="UP000250266">
    <property type="component" value="Unassembled WGS sequence"/>
</dbReference>
<keyword evidence="2" id="KW-1185">Reference proteome</keyword>
<gene>
    <name evidence="1" type="ORF">K432DRAFT_172124</name>
</gene>
<evidence type="ECO:0000313" key="1">
    <source>
        <dbReference type="EMBL" id="OCK83688.1"/>
    </source>
</evidence>
<organism evidence="1 2">
    <name type="scientific">Lepidopterella palustris CBS 459.81</name>
    <dbReference type="NCBI Taxonomy" id="1314670"/>
    <lineage>
        <taxon>Eukaryota</taxon>
        <taxon>Fungi</taxon>
        <taxon>Dikarya</taxon>
        <taxon>Ascomycota</taxon>
        <taxon>Pezizomycotina</taxon>
        <taxon>Dothideomycetes</taxon>
        <taxon>Pleosporomycetidae</taxon>
        <taxon>Mytilinidiales</taxon>
        <taxon>Argynnaceae</taxon>
        <taxon>Lepidopterella</taxon>
    </lineage>
</organism>
<accession>A0A8E2JIG6</accession>
<proteinExistence type="predicted"/>
<name>A0A8E2JIG6_9PEZI</name>
<keyword evidence="1" id="KW-0378">Hydrolase</keyword>
<evidence type="ECO:0000313" key="2">
    <source>
        <dbReference type="Proteomes" id="UP000250266"/>
    </source>
</evidence>
<dbReference type="AlphaFoldDB" id="A0A8E2JIG6"/>